<dbReference type="EMBL" id="CAJOBJ010017007">
    <property type="protein sequence ID" value="CAF4190442.1"/>
    <property type="molecule type" value="Genomic_DNA"/>
</dbReference>
<dbReference type="Proteomes" id="UP000681720">
    <property type="component" value="Unassembled WGS sequence"/>
</dbReference>
<dbReference type="EMBL" id="CAJNOV010008160">
    <property type="protein sequence ID" value="CAF1313016.1"/>
    <property type="molecule type" value="Genomic_DNA"/>
</dbReference>
<dbReference type="Proteomes" id="UP000663834">
    <property type="component" value="Unassembled WGS sequence"/>
</dbReference>
<dbReference type="Proteomes" id="UP000663855">
    <property type="component" value="Unassembled WGS sequence"/>
</dbReference>
<dbReference type="EMBL" id="CAJOBH010056882">
    <property type="protein sequence ID" value="CAF4406321.1"/>
    <property type="molecule type" value="Genomic_DNA"/>
</dbReference>
<feature type="compositionally biased region" description="Polar residues" evidence="1">
    <location>
        <begin position="799"/>
        <end position="812"/>
    </location>
</feature>
<evidence type="ECO:0000256" key="1">
    <source>
        <dbReference type="SAM" id="MobiDB-lite"/>
    </source>
</evidence>
<evidence type="ECO:0000313" key="5">
    <source>
        <dbReference type="EMBL" id="CAF4406321.1"/>
    </source>
</evidence>
<evidence type="ECO:0000313" key="6">
    <source>
        <dbReference type="Proteomes" id="UP000663834"/>
    </source>
</evidence>
<sequence>MPNNYTERLQSSIWLPGLVSSNIAITKMLYVRTQVKERLDRSEIVPDAMFVYKCSDACPYMFHFEGCSRPYELSKCPMCKTDIGATSYNKSIIRIPLQMQIPSETGFQFIADYIKKYDEKDRFGYHNITNAEESNVGEKSEHRNRPISFRFMHMLTHATLLILHELELLTKSTLPNRDYFRSHFEKDYVLIGQQCGDIENCHVWLFRLINHMLDETFLFKRILNKNQKVIELEKLIEERLIFTHVNSVPTEINEYKRSFAEYTQKQSESSRIEYFVDELFENEPKYPLLKFFNLTNIYVTNPIEKFRTKLQAIPYSEKIYPITTFLMSRLETYENIQYLYPIVTFTNYLIHKFNHRLKRNDAAVTTIEYYLTNGPDCEITLELYESFLETWYELNLKEVRFECQTAKLEHVQEKENFAKNTMIAVVLLSASKDATSILLAACLKTIGKLQNEVVNYFHNTLGTDLSGSRRQEHIVPVQSIRREHLFEINAEEISQQLVTNSFMINYEYSKSRDIIYDYDEIELVLRNKISHLPMIDTEKLQYLNYQFELCGENSSLITNVRTRVKQEPLEATERKKLIGLIQGMDNDEIVNFLGSLDYVFTYLGDIDMDLNIEMPTIQRFVEKNIRWQSCLSDYVRRKAPFSTIYLKYIYNRFAWCEESFSVVERTQLVERFISMTFSKQGIAASLRNIDSWISIFKRVMIRVLSNVNVDTEVPLQYYLERKDLWTGNVTDVDITTFDLDDTILLHHTFVILTSLEKKQKPSPTDIDGEQEQNNQKREPKSVETSTAKVTSWMGPKGKNPSTQVKVIQTSGTKPKRRIA</sequence>
<accession>A0A815NPD1</accession>
<dbReference type="Proteomes" id="UP000681967">
    <property type="component" value="Unassembled WGS sequence"/>
</dbReference>
<reference evidence="3" key="1">
    <citation type="submission" date="2021-02" db="EMBL/GenBank/DDBJ databases">
        <authorList>
            <person name="Nowell W R."/>
        </authorList>
    </citation>
    <scope>NUCLEOTIDE SEQUENCE</scope>
</reference>
<proteinExistence type="predicted"/>
<comment type="caution">
    <text evidence="3">The sequence shown here is derived from an EMBL/GenBank/DDBJ whole genome shotgun (WGS) entry which is preliminary data.</text>
</comment>
<feature type="region of interest" description="Disordered" evidence="1">
    <location>
        <begin position="759"/>
        <end position="819"/>
    </location>
</feature>
<evidence type="ECO:0000313" key="4">
    <source>
        <dbReference type="EMBL" id="CAF4190442.1"/>
    </source>
</evidence>
<organism evidence="3 6">
    <name type="scientific">Rotaria magnacalcarata</name>
    <dbReference type="NCBI Taxonomy" id="392030"/>
    <lineage>
        <taxon>Eukaryota</taxon>
        <taxon>Metazoa</taxon>
        <taxon>Spiralia</taxon>
        <taxon>Gnathifera</taxon>
        <taxon>Rotifera</taxon>
        <taxon>Eurotatoria</taxon>
        <taxon>Bdelloidea</taxon>
        <taxon>Philodinida</taxon>
        <taxon>Philodinidae</taxon>
        <taxon>Rotaria</taxon>
    </lineage>
</organism>
<evidence type="ECO:0000313" key="2">
    <source>
        <dbReference type="EMBL" id="CAF1313016.1"/>
    </source>
</evidence>
<evidence type="ECO:0000313" key="3">
    <source>
        <dbReference type="EMBL" id="CAF1440992.1"/>
    </source>
</evidence>
<name>A0A815NPD1_9BILA</name>
<protein>
    <submittedName>
        <fullName evidence="3">Uncharacterized protein</fullName>
    </submittedName>
</protein>
<dbReference type="EMBL" id="CAJNOW010005147">
    <property type="protein sequence ID" value="CAF1440992.1"/>
    <property type="molecule type" value="Genomic_DNA"/>
</dbReference>
<dbReference type="AlphaFoldDB" id="A0A815NPD1"/>
<dbReference type="OrthoDB" id="2423195at2759"/>
<gene>
    <name evidence="5" type="ORF">BYL167_LOCUS31780</name>
    <name evidence="2" type="ORF">CJN711_LOCUS17530</name>
    <name evidence="4" type="ORF">GIL414_LOCUS21184</name>
    <name evidence="3" type="ORF">KQP761_LOCUS11507</name>
</gene>